<dbReference type="InterPro" id="IPR001650">
    <property type="entry name" value="Helicase_C-like"/>
</dbReference>
<reference evidence="9" key="1">
    <citation type="journal article" date="2014" name="Nat. Commun.">
        <title>The emerging biofuel crop Camelina sativa retains a highly undifferentiated hexaploid genome structure.</title>
        <authorList>
            <person name="Kagale S."/>
            <person name="Koh C."/>
            <person name="Nixon J."/>
            <person name="Bollina V."/>
            <person name="Clarke W.E."/>
            <person name="Tuteja R."/>
            <person name="Spillane C."/>
            <person name="Robinson S.J."/>
            <person name="Links M.G."/>
            <person name="Clarke C."/>
            <person name="Higgins E.E."/>
            <person name="Huebert T."/>
            <person name="Sharpe A.G."/>
            <person name="Parkin I.A."/>
        </authorList>
    </citation>
    <scope>NUCLEOTIDE SEQUENCE [LARGE SCALE GENOMIC DNA]</scope>
    <source>
        <strain evidence="9">cv. DH55</strain>
    </source>
</reference>
<dbReference type="InterPro" id="IPR027417">
    <property type="entry name" value="P-loop_NTPase"/>
</dbReference>
<keyword evidence="6" id="KW-0539">Nucleus</keyword>
<evidence type="ECO:0000256" key="6">
    <source>
        <dbReference type="ARBA" id="ARBA00023242"/>
    </source>
</evidence>
<comment type="subcellular location">
    <subcellularLocation>
        <location evidence="1">Nucleus</location>
    </subcellularLocation>
</comment>
<dbReference type="CDD" id="cd18793">
    <property type="entry name" value="SF2_C_SNF"/>
    <property type="match status" value="1"/>
</dbReference>
<dbReference type="Gene3D" id="3.40.50.300">
    <property type="entry name" value="P-loop containing nucleotide triphosphate hydrolases"/>
    <property type="match status" value="1"/>
</dbReference>
<evidence type="ECO:0000313" key="10">
    <source>
        <dbReference type="RefSeq" id="XP_019093383.1"/>
    </source>
</evidence>
<dbReference type="InterPro" id="IPR044567">
    <property type="entry name" value="CLSY/DRD1"/>
</dbReference>
<proteinExistence type="predicted"/>
<reference evidence="10" key="2">
    <citation type="submission" date="2025-08" db="UniProtKB">
        <authorList>
            <consortium name="RefSeq"/>
        </authorList>
    </citation>
    <scope>IDENTIFICATION</scope>
    <source>
        <tissue evidence="10">Leaf</tissue>
    </source>
</reference>
<evidence type="ECO:0000256" key="7">
    <source>
        <dbReference type="SAM" id="MobiDB-lite"/>
    </source>
</evidence>
<dbReference type="InterPro" id="IPR038718">
    <property type="entry name" value="SNF2-like_sf"/>
</dbReference>
<dbReference type="GeneID" id="104753981"/>
<dbReference type="Pfam" id="PF00271">
    <property type="entry name" value="Helicase_C"/>
    <property type="match status" value="1"/>
</dbReference>
<feature type="compositionally biased region" description="Basic and acidic residues" evidence="7">
    <location>
        <begin position="1"/>
        <end position="20"/>
    </location>
</feature>
<dbReference type="InterPro" id="IPR049730">
    <property type="entry name" value="SNF2/RAD54-like_C"/>
</dbReference>
<feature type="region of interest" description="Disordered" evidence="7">
    <location>
        <begin position="116"/>
        <end position="151"/>
    </location>
</feature>
<feature type="region of interest" description="Disordered" evidence="7">
    <location>
        <begin position="57"/>
        <end position="77"/>
    </location>
</feature>
<evidence type="ECO:0000313" key="9">
    <source>
        <dbReference type="Proteomes" id="UP000694864"/>
    </source>
</evidence>
<organism evidence="9 10">
    <name type="scientific">Camelina sativa</name>
    <name type="common">False flax</name>
    <name type="synonym">Myagrum sativum</name>
    <dbReference type="NCBI Taxonomy" id="90675"/>
    <lineage>
        <taxon>Eukaryota</taxon>
        <taxon>Viridiplantae</taxon>
        <taxon>Streptophyta</taxon>
        <taxon>Embryophyta</taxon>
        <taxon>Tracheophyta</taxon>
        <taxon>Spermatophyta</taxon>
        <taxon>Magnoliopsida</taxon>
        <taxon>eudicotyledons</taxon>
        <taxon>Gunneridae</taxon>
        <taxon>Pentapetalae</taxon>
        <taxon>rosids</taxon>
        <taxon>malvids</taxon>
        <taxon>Brassicales</taxon>
        <taxon>Brassicaceae</taxon>
        <taxon>Camelineae</taxon>
        <taxon>Camelina</taxon>
    </lineage>
</organism>
<evidence type="ECO:0000259" key="8">
    <source>
        <dbReference type="Pfam" id="PF00271"/>
    </source>
</evidence>
<dbReference type="PANTHER" id="PTHR45821">
    <property type="entry name" value="SNF2 DOMAIN-CONTAINING PROTEIN CLASSY 2-RELATED"/>
    <property type="match status" value="1"/>
</dbReference>
<gene>
    <name evidence="10" type="primary">LOC104753981</name>
</gene>
<keyword evidence="9" id="KW-1185">Reference proteome</keyword>
<evidence type="ECO:0000256" key="3">
    <source>
        <dbReference type="ARBA" id="ARBA00022801"/>
    </source>
</evidence>
<keyword evidence="3" id="KW-0378">Hydrolase</keyword>
<keyword evidence="5" id="KW-0067">ATP-binding</keyword>
<evidence type="ECO:0000256" key="2">
    <source>
        <dbReference type="ARBA" id="ARBA00022741"/>
    </source>
</evidence>
<feature type="region of interest" description="Disordered" evidence="7">
    <location>
        <begin position="1"/>
        <end position="31"/>
    </location>
</feature>
<evidence type="ECO:0000256" key="4">
    <source>
        <dbReference type="ARBA" id="ARBA00022806"/>
    </source>
</evidence>
<evidence type="ECO:0000256" key="5">
    <source>
        <dbReference type="ARBA" id="ARBA00022840"/>
    </source>
</evidence>
<accession>A0ABM1R2Z5</accession>
<keyword evidence="2" id="KW-0547">Nucleotide-binding</keyword>
<feature type="domain" description="Helicase C-terminal" evidence="8">
    <location>
        <begin position="607"/>
        <end position="713"/>
    </location>
</feature>
<dbReference type="Gene3D" id="3.40.50.10810">
    <property type="entry name" value="Tandem AAA-ATPase domain"/>
    <property type="match status" value="1"/>
</dbReference>
<dbReference type="PANTHER" id="PTHR45821:SF1">
    <property type="entry name" value="ATP-DEPENDENT HELICASE FAMILY PROTEIN-RELATED"/>
    <property type="match status" value="1"/>
</dbReference>
<sequence length="791" mass="88368">MDGKRKSSQEKDLCQNDNKKINFGTPENQKADGSGCDDIVAHAFNAPIVCVNLEENKLSGRGDSNDNGLANDSRSDENQLVEAYVRGDKETNISQDKGKAILDEAVDGLMDVPIVDLSSENDRPNNRTMGSSFKHAMVGGSSRGGNSGKGLDNNICSDGNELVEIHKSKDKRKAIFDLNETVWPEDEPFSNIFEVYHLLQVEKYRKIVSILGYGRKVLVMCVGYVISLTSYLVLEKSPIELAVKALTGHPVPPGFGSNNSRDVNPAGLGTGIYPHPLHQSCMDLRHIEMFNFLCNNLAVENPNGCILAQAPVSEKTFLLVNFISGYLAKHPDSKILFVLPKWSQQLGVLNRWMMSNRSIIFLCGKQFSNIVFKSSSGVEVEASNECRSILVNVPSLVIFDRGTDPKNEMMGVLRDVARIKTPKKVLLTSTLYHTNIKEVFNILDVAFPEFLTHNQAGKQVSKFLKVESYTHDQPLMDLEEALLSQDSDHGDKIGYLTELRMLTNKIIYNHNGEFLHEDPGLMDFTVVLKPTLSQKSAWEVEKKSKTKGFKTCSNLSSVTLHPVLSAFSDRAKGLPAPNKDEMDEIIKSIDETDGVKTKFFLGLVKLCDYTNEKIIVVSQYVIPLIFLQRLVAKIKGWEDGKETFMIKGDTSHSAREMSINQFNNSYDAKIFFLSIKACNEQMALTGATRVLMLDVISNPCIARQAIELTYRRGQLKKVYSYRLVAADTSEEDEEIIAARKEIISGIWFDGKSYPVDGKFCIPTIDGNYSNDYLLGASYMRDDIKTIYKRLV</sequence>
<dbReference type="Proteomes" id="UP000694864">
    <property type="component" value="Chromosome 16"/>
</dbReference>
<evidence type="ECO:0000256" key="1">
    <source>
        <dbReference type="ARBA" id="ARBA00004123"/>
    </source>
</evidence>
<name>A0ABM1R2Z5_CAMSA</name>
<dbReference type="SUPFAM" id="SSF52540">
    <property type="entry name" value="P-loop containing nucleoside triphosphate hydrolases"/>
    <property type="match status" value="2"/>
</dbReference>
<keyword evidence="4" id="KW-0347">Helicase</keyword>
<dbReference type="RefSeq" id="XP_019093383.1">
    <property type="nucleotide sequence ID" value="XM_019237838.1"/>
</dbReference>
<protein>
    <submittedName>
        <fullName evidence="10">Protein CHROMATIN REMODELING 35-like</fullName>
    </submittedName>
</protein>